<dbReference type="PROSITE" id="PS50097">
    <property type="entry name" value="BTB"/>
    <property type="match status" value="1"/>
</dbReference>
<dbReference type="InterPro" id="IPR000210">
    <property type="entry name" value="BTB/POZ_dom"/>
</dbReference>
<dbReference type="Pfam" id="PF00651">
    <property type="entry name" value="BTB"/>
    <property type="match status" value="1"/>
</dbReference>
<evidence type="ECO:0000256" key="1">
    <source>
        <dbReference type="ARBA" id="ARBA00022441"/>
    </source>
</evidence>
<dbReference type="SUPFAM" id="SSF117281">
    <property type="entry name" value="Kelch motif"/>
    <property type="match status" value="1"/>
</dbReference>
<keyword evidence="6" id="KW-1185">Reference proteome</keyword>
<dbReference type="SMART" id="SM00875">
    <property type="entry name" value="BACK"/>
    <property type="match status" value="1"/>
</dbReference>
<dbReference type="PANTHER" id="PTHR45632">
    <property type="entry name" value="LD33804P"/>
    <property type="match status" value="1"/>
</dbReference>
<dbReference type="STRING" id="7719.ENSCINP00000005165"/>
<dbReference type="Gene3D" id="1.25.40.420">
    <property type="match status" value="1"/>
</dbReference>
<sequence>MATRNGKVYSSQRYSQLILVGFFQLRVHGSLCDVTLTAEGKSFKAHRGLLASASDYFRAMFTSEMKESFSEDIELHGVSSTGLEQVLRFIYSGEIVLSLENIHDILAAASHLQVTAIMDFCNEFLISEVTLENCVDIGHIANAYNLEAVDHHVNVYMLQNFNLVSDFNKVPFDRLTFLLSSNTLKGCSELQLFNAAKRWIEGDVDNRMKHAAALMENIRFPLVNPTDLITHIQTVDFMRTDNACMRLLLEASNYQMVPYMQPILQTPRTSIRSDATHLVTLGGVLRHQLDVSKDLRVYDEKSKRWINLAPMENSSRYQHGIAVIGNFLFVVGGQSNYDTKGKTAVDTVFRYDPRYNKWIRVRSLNEKRTFFHLSAIEGKLYAVGGRNAAGELSTVECYNPQHNEWVFVEKMQEPHYGHAGTVYNGQMFISGGITHDSFQKKLLCYNPTTDKWEQRSPMSTVRGLHCMTTVRDRLYVIGGNHFKGTTDYDDVLECEFYTTETDQWCCVAPMLTGQSDVGIAVYDGKVYVTGGYSWNNRCMVDIVQCYDPEENKWMKTFSLPAALGGIRACTLTVLPNFANSNAQSSSSSSMPKHEPDPSGDMMLSVDRPAPSARLPRRPQAQADADIGARPLQDR</sequence>
<feature type="region of interest" description="Disordered" evidence="3">
    <location>
        <begin position="580"/>
        <end position="634"/>
    </location>
</feature>
<dbReference type="FunCoup" id="F6XRF6">
    <property type="interactions" value="77"/>
</dbReference>
<dbReference type="SUPFAM" id="SSF54695">
    <property type="entry name" value="POZ domain"/>
    <property type="match status" value="1"/>
</dbReference>
<dbReference type="Proteomes" id="UP000008144">
    <property type="component" value="Chromosome 5"/>
</dbReference>
<evidence type="ECO:0000259" key="4">
    <source>
        <dbReference type="PROSITE" id="PS50097"/>
    </source>
</evidence>
<dbReference type="CDD" id="cd18449">
    <property type="entry name" value="BACK_KLHL9_13"/>
    <property type="match status" value="1"/>
</dbReference>
<dbReference type="Gene3D" id="3.30.710.10">
    <property type="entry name" value="Potassium Channel Kv1.1, Chain A"/>
    <property type="match status" value="1"/>
</dbReference>
<protein>
    <recommendedName>
        <fullName evidence="4">BTB domain-containing protein</fullName>
    </recommendedName>
</protein>
<dbReference type="Pfam" id="PF07707">
    <property type="entry name" value="BACK"/>
    <property type="match status" value="1"/>
</dbReference>
<dbReference type="OMA" id="RAQEWKS"/>
<evidence type="ECO:0000313" key="5">
    <source>
        <dbReference type="Ensembl" id="ENSCINP00000005165.3"/>
    </source>
</evidence>
<reference evidence="5" key="2">
    <citation type="journal article" date="2008" name="Genome Biol.">
        <title>Improved genome assembly and evidence-based global gene model set for the chordate Ciona intestinalis: new insight into intron and operon populations.</title>
        <authorList>
            <person name="Satou Y."/>
            <person name="Mineta K."/>
            <person name="Ogasawara M."/>
            <person name="Sasakura Y."/>
            <person name="Shoguchi E."/>
            <person name="Ueno K."/>
            <person name="Yamada L."/>
            <person name="Matsumoto J."/>
            <person name="Wasserscheid J."/>
            <person name="Dewar K."/>
            <person name="Wiley G.B."/>
            <person name="Macmil S.L."/>
            <person name="Roe B.A."/>
            <person name="Zeller R.W."/>
            <person name="Hastings K.E."/>
            <person name="Lemaire P."/>
            <person name="Lindquist E."/>
            <person name="Endo T."/>
            <person name="Hotta K."/>
            <person name="Inaba K."/>
        </authorList>
    </citation>
    <scope>NUCLEOTIDE SEQUENCE [LARGE SCALE GENOMIC DNA]</scope>
    <source>
        <strain evidence="5">wild type</strain>
    </source>
</reference>
<dbReference type="HOGENOM" id="CLU_004253_14_3_1"/>
<dbReference type="SMART" id="SM00612">
    <property type="entry name" value="Kelch"/>
    <property type="match status" value="6"/>
</dbReference>
<dbReference type="Ensembl" id="ENSCINT00000005165.3">
    <property type="protein sequence ID" value="ENSCINP00000005165.3"/>
    <property type="gene ID" value="ENSCING00000002534.3"/>
</dbReference>
<dbReference type="Pfam" id="PF01344">
    <property type="entry name" value="Kelch_1"/>
    <property type="match status" value="1"/>
</dbReference>
<reference evidence="5" key="4">
    <citation type="submission" date="2025-09" db="UniProtKB">
        <authorList>
            <consortium name="Ensembl"/>
        </authorList>
    </citation>
    <scope>IDENTIFICATION</scope>
</reference>
<reference evidence="6" key="1">
    <citation type="journal article" date="2002" name="Science">
        <title>The draft genome of Ciona intestinalis: insights into chordate and vertebrate origins.</title>
        <authorList>
            <person name="Dehal P."/>
            <person name="Satou Y."/>
            <person name="Campbell R.K."/>
            <person name="Chapman J."/>
            <person name="Degnan B."/>
            <person name="De Tomaso A."/>
            <person name="Davidson B."/>
            <person name="Di Gregorio A."/>
            <person name="Gelpke M."/>
            <person name="Goodstein D.M."/>
            <person name="Harafuji N."/>
            <person name="Hastings K.E."/>
            <person name="Ho I."/>
            <person name="Hotta K."/>
            <person name="Huang W."/>
            <person name="Kawashima T."/>
            <person name="Lemaire P."/>
            <person name="Martinez D."/>
            <person name="Meinertzhagen I.A."/>
            <person name="Necula S."/>
            <person name="Nonaka M."/>
            <person name="Putnam N."/>
            <person name="Rash S."/>
            <person name="Saiga H."/>
            <person name="Satake M."/>
            <person name="Terry A."/>
            <person name="Yamada L."/>
            <person name="Wang H.G."/>
            <person name="Awazu S."/>
            <person name="Azumi K."/>
            <person name="Boore J."/>
            <person name="Branno M."/>
            <person name="Chin-Bow S."/>
            <person name="DeSantis R."/>
            <person name="Doyle S."/>
            <person name="Francino P."/>
            <person name="Keys D.N."/>
            <person name="Haga S."/>
            <person name="Hayashi H."/>
            <person name="Hino K."/>
            <person name="Imai K.S."/>
            <person name="Inaba K."/>
            <person name="Kano S."/>
            <person name="Kobayashi K."/>
            <person name="Kobayashi M."/>
            <person name="Lee B.I."/>
            <person name="Makabe K.W."/>
            <person name="Manohar C."/>
            <person name="Matassi G."/>
            <person name="Medina M."/>
            <person name="Mochizuki Y."/>
            <person name="Mount S."/>
            <person name="Morishita T."/>
            <person name="Miura S."/>
            <person name="Nakayama A."/>
            <person name="Nishizaka S."/>
            <person name="Nomoto H."/>
            <person name="Ohta F."/>
            <person name="Oishi K."/>
            <person name="Rigoutsos I."/>
            <person name="Sano M."/>
            <person name="Sasaki A."/>
            <person name="Sasakura Y."/>
            <person name="Shoguchi E."/>
            <person name="Shin-i T."/>
            <person name="Spagnuolo A."/>
            <person name="Stainier D."/>
            <person name="Suzuki M.M."/>
            <person name="Tassy O."/>
            <person name="Takatori N."/>
            <person name="Tokuoka M."/>
            <person name="Yagi K."/>
            <person name="Yoshizaki F."/>
            <person name="Wada S."/>
            <person name="Zhang C."/>
            <person name="Hyatt P.D."/>
            <person name="Larimer F."/>
            <person name="Detter C."/>
            <person name="Doggett N."/>
            <person name="Glavina T."/>
            <person name="Hawkins T."/>
            <person name="Richardson P."/>
            <person name="Lucas S."/>
            <person name="Kohara Y."/>
            <person name="Levine M."/>
            <person name="Satoh N."/>
            <person name="Rokhsar D.S."/>
        </authorList>
    </citation>
    <scope>NUCLEOTIDE SEQUENCE [LARGE SCALE GENOMIC DNA]</scope>
</reference>
<feature type="domain" description="BTB" evidence="4">
    <location>
        <begin position="32"/>
        <end position="99"/>
    </location>
</feature>
<dbReference type="PANTHER" id="PTHR45632:SF27">
    <property type="entry name" value="KELCH-LIKE PROTEIN 9"/>
    <property type="match status" value="1"/>
</dbReference>
<accession>F6XRF6</accession>
<keyword evidence="1" id="KW-0880">Kelch repeat</keyword>
<dbReference type="AlphaFoldDB" id="F6XRF6"/>
<proteinExistence type="predicted"/>
<keyword evidence="2" id="KW-0677">Repeat</keyword>
<dbReference type="InParanoid" id="F6XRF6"/>
<dbReference type="Gene3D" id="2.120.10.80">
    <property type="entry name" value="Kelch-type beta propeller"/>
    <property type="match status" value="1"/>
</dbReference>
<evidence type="ECO:0000256" key="3">
    <source>
        <dbReference type="SAM" id="MobiDB-lite"/>
    </source>
</evidence>
<evidence type="ECO:0000313" key="6">
    <source>
        <dbReference type="Proteomes" id="UP000008144"/>
    </source>
</evidence>
<name>F6XRF6_CIOIN</name>
<dbReference type="Pfam" id="PF24681">
    <property type="entry name" value="Kelch_KLHDC2_KLHL20_DRC7"/>
    <property type="match status" value="1"/>
</dbReference>
<dbReference type="PIRSF" id="PIRSF037037">
    <property type="entry name" value="Kelch-like_protein_gigaxonin"/>
    <property type="match status" value="1"/>
</dbReference>
<feature type="compositionally biased region" description="Low complexity" evidence="3">
    <location>
        <begin position="607"/>
        <end position="622"/>
    </location>
</feature>
<dbReference type="InterPro" id="IPR015915">
    <property type="entry name" value="Kelch-typ_b-propeller"/>
</dbReference>
<dbReference type="InterPro" id="IPR006652">
    <property type="entry name" value="Kelch_1"/>
</dbReference>
<dbReference type="GeneTree" id="ENSGT00940000154359"/>
<reference evidence="5" key="3">
    <citation type="submission" date="2025-08" db="UniProtKB">
        <authorList>
            <consortium name="Ensembl"/>
        </authorList>
    </citation>
    <scope>IDENTIFICATION</scope>
</reference>
<organism evidence="5 6">
    <name type="scientific">Ciona intestinalis</name>
    <name type="common">Transparent sea squirt</name>
    <name type="synonym">Ascidia intestinalis</name>
    <dbReference type="NCBI Taxonomy" id="7719"/>
    <lineage>
        <taxon>Eukaryota</taxon>
        <taxon>Metazoa</taxon>
        <taxon>Chordata</taxon>
        <taxon>Tunicata</taxon>
        <taxon>Ascidiacea</taxon>
        <taxon>Phlebobranchia</taxon>
        <taxon>Cionidae</taxon>
        <taxon>Ciona</taxon>
    </lineage>
</organism>
<dbReference type="InterPro" id="IPR017096">
    <property type="entry name" value="BTB-kelch_protein"/>
</dbReference>
<dbReference type="EMBL" id="EAAA01002124">
    <property type="status" value="NOT_ANNOTATED_CDS"/>
    <property type="molecule type" value="Genomic_DNA"/>
</dbReference>
<evidence type="ECO:0000256" key="2">
    <source>
        <dbReference type="ARBA" id="ARBA00022737"/>
    </source>
</evidence>
<dbReference type="InterPro" id="IPR011333">
    <property type="entry name" value="SKP1/BTB/POZ_sf"/>
</dbReference>
<dbReference type="SMART" id="SM00225">
    <property type="entry name" value="BTB"/>
    <property type="match status" value="1"/>
</dbReference>
<dbReference type="InterPro" id="IPR011705">
    <property type="entry name" value="BACK"/>
</dbReference>